<evidence type="ECO:0000313" key="2">
    <source>
        <dbReference type="EMBL" id="PTL35346.1"/>
    </source>
</evidence>
<gene>
    <name evidence="2" type="ORF">CLG94_10245</name>
</gene>
<name>A0A2T4TW58_9BACT</name>
<dbReference type="AlphaFoldDB" id="A0A2T4TW58"/>
<reference evidence="2 3" key="1">
    <citation type="submission" date="2017-09" db="EMBL/GenBank/DDBJ databases">
        <title>Bloom of a denitrifying methanotroph, Candidatus Methylomirabilis limnetica, in a deep stratified lake.</title>
        <authorList>
            <person name="Graf J.S."/>
            <person name="Marchant H.K."/>
            <person name="Tienken D."/>
            <person name="Hach P.F."/>
            <person name="Brand A."/>
            <person name="Schubert C.J."/>
            <person name="Kuypers M.M."/>
            <person name="Milucka J."/>
        </authorList>
    </citation>
    <scope>NUCLEOTIDE SEQUENCE [LARGE SCALE GENOMIC DNA]</scope>
    <source>
        <strain evidence="2 3">Zug</strain>
    </source>
</reference>
<dbReference type="SUPFAM" id="SSF88723">
    <property type="entry name" value="PIN domain-like"/>
    <property type="match status" value="1"/>
</dbReference>
<dbReference type="OrthoDB" id="597982at2"/>
<feature type="domain" description="PIN" evidence="1">
    <location>
        <begin position="19"/>
        <end position="141"/>
    </location>
</feature>
<comment type="caution">
    <text evidence="2">The sequence shown here is derived from an EMBL/GenBank/DDBJ whole genome shotgun (WGS) entry which is preliminary data.</text>
</comment>
<dbReference type="EMBL" id="NVQC01000025">
    <property type="protein sequence ID" value="PTL35346.1"/>
    <property type="molecule type" value="Genomic_DNA"/>
</dbReference>
<accession>A0A2T4TW58</accession>
<evidence type="ECO:0000313" key="3">
    <source>
        <dbReference type="Proteomes" id="UP000241436"/>
    </source>
</evidence>
<protein>
    <submittedName>
        <fullName evidence="2">PIN domain nuclease</fullName>
    </submittedName>
</protein>
<sequence>MVSAQRLEGFLRRHPRVGLDSNLLIYLIEEHPEYHRLAEKILRSIEAGRNTGICSTLSLLEVLVQPYRENNDELVNQFYVLLTTYPHLQWIELSIGIADLGAQLRAKYQLKTPDAILVATSIEAGATGFIGNDSQLKRISELDILVLSDD</sequence>
<dbReference type="InterPro" id="IPR002716">
    <property type="entry name" value="PIN_dom"/>
</dbReference>
<dbReference type="InterPro" id="IPR029060">
    <property type="entry name" value="PIN-like_dom_sf"/>
</dbReference>
<keyword evidence="3" id="KW-1185">Reference proteome</keyword>
<evidence type="ECO:0000259" key="1">
    <source>
        <dbReference type="Pfam" id="PF01850"/>
    </source>
</evidence>
<dbReference type="RefSeq" id="WP_107563259.1">
    <property type="nucleotide sequence ID" value="NZ_NVQC01000025.1"/>
</dbReference>
<dbReference type="Proteomes" id="UP000241436">
    <property type="component" value="Unassembled WGS sequence"/>
</dbReference>
<dbReference type="Gene3D" id="3.40.50.1010">
    <property type="entry name" value="5'-nuclease"/>
    <property type="match status" value="1"/>
</dbReference>
<dbReference type="Pfam" id="PF01850">
    <property type="entry name" value="PIN"/>
    <property type="match status" value="1"/>
</dbReference>
<organism evidence="2 3">
    <name type="scientific">Candidatus Methylomirabilis limnetica</name>
    <dbReference type="NCBI Taxonomy" id="2033718"/>
    <lineage>
        <taxon>Bacteria</taxon>
        <taxon>Candidatus Methylomirabilota</taxon>
        <taxon>Candidatus Methylomirabilia</taxon>
        <taxon>Candidatus Methylomirabilales</taxon>
        <taxon>Candidatus Methylomirabilaceae</taxon>
        <taxon>Candidatus Methylomirabilis</taxon>
    </lineage>
</organism>
<proteinExistence type="predicted"/>
<reference evidence="3" key="2">
    <citation type="journal article" date="2018" name="Environ. Microbiol.">
        <title>Bloom of a denitrifying methanotroph, 'Candidatus Methylomirabilis limnetica', in a deep stratified lake.</title>
        <authorList>
            <person name="Graf J.S."/>
            <person name="Mayr M.J."/>
            <person name="Marchant H.K."/>
            <person name="Tienken D."/>
            <person name="Hach P.F."/>
            <person name="Brand A."/>
            <person name="Schubert C.J."/>
            <person name="Kuypers M.M."/>
            <person name="Milucka J."/>
        </authorList>
    </citation>
    <scope>NUCLEOTIDE SEQUENCE [LARGE SCALE GENOMIC DNA]</scope>
    <source>
        <strain evidence="3">Zug</strain>
    </source>
</reference>